<protein>
    <submittedName>
        <fullName evidence="1">Uncharacterized protein</fullName>
    </submittedName>
</protein>
<name>A0A182Y857_ANOST</name>
<evidence type="ECO:0000313" key="1">
    <source>
        <dbReference type="EnsemblMetazoa" id="ASTEI04643-PA"/>
    </source>
</evidence>
<dbReference type="AlphaFoldDB" id="A0A182Y857"/>
<reference evidence="1" key="2">
    <citation type="submission" date="2020-05" db="UniProtKB">
        <authorList>
            <consortium name="EnsemblMetazoa"/>
        </authorList>
    </citation>
    <scope>IDENTIFICATION</scope>
    <source>
        <strain evidence="1">Indian</strain>
    </source>
</reference>
<dbReference type="EnsemblMetazoa" id="ASTEI04643-RA">
    <property type="protein sequence ID" value="ASTEI04643-PA"/>
    <property type="gene ID" value="ASTEI04643"/>
</dbReference>
<proteinExistence type="predicted"/>
<organism evidence="1 2">
    <name type="scientific">Anopheles stephensi</name>
    <name type="common">Indo-Pakistan malaria mosquito</name>
    <dbReference type="NCBI Taxonomy" id="30069"/>
    <lineage>
        <taxon>Eukaryota</taxon>
        <taxon>Metazoa</taxon>
        <taxon>Ecdysozoa</taxon>
        <taxon>Arthropoda</taxon>
        <taxon>Hexapoda</taxon>
        <taxon>Insecta</taxon>
        <taxon>Pterygota</taxon>
        <taxon>Neoptera</taxon>
        <taxon>Endopterygota</taxon>
        <taxon>Diptera</taxon>
        <taxon>Nematocera</taxon>
        <taxon>Culicoidea</taxon>
        <taxon>Culicidae</taxon>
        <taxon>Anophelinae</taxon>
        <taxon>Anopheles</taxon>
    </lineage>
</organism>
<accession>A0A182Y857</accession>
<sequence length="81" mass="8717">MAFIKCEREFVLIASRSSGFFLLQSLVCLAVIGVAAAGVVPLATEYQGDYYVTVYASHAYAPAHGTVEYHGKAAAPLAYYH</sequence>
<evidence type="ECO:0000313" key="2">
    <source>
        <dbReference type="Proteomes" id="UP000076408"/>
    </source>
</evidence>
<reference evidence="2" key="1">
    <citation type="journal article" date="2014" name="Genome Biol.">
        <title>Genome analysis of a major urban malaria vector mosquito, Anopheles stephensi.</title>
        <authorList>
            <person name="Jiang X."/>
            <person name="Peery A."/>
            <person name="Hall A.B."/>
            <person name="Sharma A."/>
            <person name="Chen X.G."/>
            <person name="Waterhouse R.M."/>
            <person name="Komissarov A."/>
            <person name="Riehle M.M."/>
            <person name="Shouche Y."/>
            <person name="Sharakhova M.V."/>
            <person name="Lawson D."/>
            <person name="Pakpour N."/>
            <person name="Arensburger P."/>
            <person name="Davidson V.L."/>
            <person name="Eiglmeier K."/>
            <person name="Emrich S."/>
            <person name="George P."/>
            <person name="Kennedy R.C."/>
            <person name="Mane S.P."/>
            <person name="Maslen G."/>
            <person name="Oringanje C."/>
            <person name="Qi Y."/>
            <person name="Settlage R."/>
            <person name="Tojo M."/>
            <person name="Tubio J.M."/>
            <person name="Unger M.F."/>
            <person name="Wang B."/>
            <person name="Vernick K.D."/>
            <person name="Ribeiro J.M."/>
            <person name="James A.A."/>
            <person name="Michel K."/>
            <person name="Riehle M.A."/>
            <person name="Luckhart S."/>
            <person name="Sharakhov I.V."/>
            <person name="Tu Z."/>
        </authorList>
    </citation>
    <scope>NUCLEOTIDE SEQUENCE [LARGE SCALE GENOMIC DNA]</scope>
    <source>
        <strain evidence="2">Indian</strain>
    </source>
</reference>
<dbReference type="STRING" id="30069.A0A182Y857"/>
<dbReference type="Proteomes" id="UP000076408">
    <property type="component" value="Unassembled WGS sequence"/>
</dbReference>
<dbReference type="VEuPathDB" id="VectorBase:ASTEI04643"/>
<keyword evidence="2" id="KW-1185">Reference proteome</keyword>